<dbReference type="OrthoDB" id="337581at2759"/>
<keyword evidence="5" id="KW-0539">Nucleus</keyword>
<accession>A0A4D9CMN7</accession>
<reference evidence="6 7" key="1">
    <citation type="submission" date="2019-01" db="EMBL/GenBank/DDBJ databases">
        <title>Nuclear Genome Assembly of the Microalgal Biofuel strain Nannochloropsis salina CCMP1776.</title>
        <authorList>
            <person name="Hovde B."/>
        </authorList>
    </citation>
    <scope>NUCLEOTIDE SEQUENCE [LARGE SCALE GENOMIC DNA]</scope>
    <source>
        <strain evidence="6 7">CCMP1776</strain>
    </source>
</reference>
<keyword evidence="7" id="KW-1185">Reference proteome</keyword>
<evidence type="ECO:0000256" key="1">
    <source>
        <dbReference type="ARBA" id="ARBA00004123"/>
    </source>
</evidence>
<dbReference type="PANTHER" id="PTHR10870">
    <property type="entry name" value="CELL CYCLE CHECKPOINT PROTEIN RAD1"/>
    <property type="match status" value="1"/>
</dbReference>
<keyword evidence="4" id="KW-0234">DNA repair</keyword>
<evidence type="ECO:0008006" key="8">
    <source>
        <dbReference type="Google" id="ProtNLM"/>
    </source>
</evidence>
<evidence type="ECO:0000256" key="5">
    <source>
        <dbReference type="ARBA" id="ARBA00023242"/>
    </source>
</evidence>
<dbReference type="InterPro" id="IPR046938">
    <property type="entry name" value="DNA_clamp_sf"/>
</dbReference>
<dbReference type="InterPro" id="IPR003021">
    <property type="entry name" value="Rad1_Rec1_Rad17"/>
</dbReference>
<dbReference type="GO" id="GO:0030896">
    <property type="term" value="C:checkpoint clamp complex"/>
    <property type="evidence" value="ECO:0007669"/>
    <property type="project" value="TreeGrafter"/>
</dbReference>
<keyword evidence="3" id="KW-0227">DNA damage</keyword>
<evidence type="ECO:0000313" key="7">
    <source>
        <dbReference type="Proteomes" id="UP000355283"/>
    </source>
</evidence>
<dbReference type="Proteomes" id="UP000355283">
    <property type="component" value="Unassembled WGS sequence"/>
</dbReference>
<dbReference type="AlphaFoldDB" id="A0A4D9CMN7"/>
<dbReference type="PANTHER" id="PTHR10870:SF0">
    <property type="entry name" value="CELL CYCLE CHECKPOINT PROTEIN RAD1"/>
    <property type="match status" value="1"/>
</dbReference>
<protein>
    <recommendedName>
        <fullName evidence="8">Cell cycle checkpoint protein RAD1</fullName>
    </recommendedName>
</protein>
<comment type="similarity">
    <text evidence="2">Belongs to the rad1 family.</text>
</comment>
<gene>
    <name evidence="6" type="ORF">NSK_008584</name>
</gene>
<comment type="caution">
    <text evidence="6">The sequence shown here is derived from an EMBL/GenBank/DDBJ whole genome shotgun (WGS) entry which is preliminary data.</text>
</comment>
<dbReference type="Gene3D" id="3.70.10.10">
    <property type="match status" value="1"/>
</dbReference>
<dbReference type="SUPFAM" id="SSF55979">
    <property type="entry name" value="DNA clamp"/>
    <property type="match status" value="1"/>
</dbReference>
<dbReference type="PRINTS" id="PR01245">
    <property type="entry name" value="RAD1REC1"/>
</dbReference>
<evidence type="ECO:0000313" key="6">
    <source>
        <dbReference type="EMBL" id="TFJ80026.1"/>
    </source>
</evidence>
<evidence type="ECO:0000256" key="4">
    <source>
        <dbReference type="ARBA" id="ARBA00023204"/>
    </source>
</evidence>
<comment type="subcellular location">
    <subcellularLocation>
        <location evidence="1">Nucleus</location>
    </subcellularLocation>
</comment>
<dbReference type="GO" id="GO:0006281">
    <property type="term" value="P:DNA repair"/>
    <property type="evidence" value="ECO:0007669"/>
    <property type="project" value="UniProtKB-KW"/>
</dbReference>
<name>A0A4D9CMN7_9STRA</name>
<organism evidence="6 7">
    <name type="scientific">Nannochloropsis salina CCMP1776</name>
    <dbReference type="NCBI Taxonomy" id="1027361"/>
    <lineage>
        <taxon>Eukaryota</taxon>
        <taxon>Sar</taxon>
        <taxon>Stramenopiles</taxon>
        <taxon>Ochrophyta</taxon>
        <taxon>Eustigmatophyceae</taxon>
        <taxon>Eustigmatales</taxon>
        <taxon>Monodopsidaceae</taxon>
        <taxon>Microchloropsis</taxon>
        <taxon>Microchloropsis salina</taxon>
    </lineage>
</organism>
<dbReference type="EMBL" id="SDOX01000183">
    <property type="protein sequence ID" value="TFJ80026.1"/>
    <property type="molecule type" value="Genomic_DNA"/>
</dbReference>
<dbReference type="Pfam" id="PF02144">
    <property type="entry name" value="Rad1"/>
    <property type="match status" value="1"/>
</dbReference>
<sequence length="306" mass="33603">MVPALSDPEQKTDEEPLFSCRIDSTKIITATLACLSDGSRKDQLAQVEVNNEGIVFIVTGRAKFTQSQGTFNRALFQAFQCQPEGGSFTIDLHLLLECLQVFGAASLTNTMLTMSYEPRKAALRLTLEEQGVLTTCEVRALEAGEDAFDLAALASAFRSRPEVLRAILKSDVLKEAISELSDLPGAGSVRVSVAPHEPNFHLATNGICGGLEIFLPKSSEAFVHFDCSEARSWSYGLGALNQGMRALTVAKETYVRINEEGIMCVQHQVENTASRQSTFIDFLCLAEETEEGRGENEEHEDEEREE</sequence>
<dbReference type="GO" id="GO:0000077">
    <property type="term" value="P:DNA damage checkpoint signaling"/>
    <property type="evidence" value="ECO:0007669"/>
    <property type="project" value="InterPro"/>
</dbReference>
<evidence type="ECO:0000256" key="2">
    <source>
        <dbReference type="ARBA" id="ARBA00010991"/>
    </source>
</evidence>
<evidence type="ECO:0000256" key="3">
    <source>
        <dbReference type="ARBA" id="ARBA00022763"/>
    </source>
</evidence>
<proteinExistence type="inferred from homology"/>